<dbReference type="Pfam" id="PF00109">
    <property type="entry name" value="ketoacyl-synt"/>
    <property type="match status" value="5"/>
</dbReference>
<dbReference type="Gene3D" id="3.10.129.110">
    <property type="entry name" value="Polyketide synthase dehydratase"/>
    <property type="match status" value="2"/>
</dbReference>
<dbReference type="SMART" id="SM01294">
    <property type="entry name" value="PKS_PP_betabranch"/>
    <property type="match status" value="1"/>
</dbReference>
<dbReference type="InterPro" id="IPR049551">
    <property type="entry name" value="PKS_DH_C"/>
</dbReference>
<evidence type="ECO:0000256" key="6">
    <source>
        <dbReference type="ARBA" id="ARBA00022450"/>
    </source>
</evidence>
<dbReference type="SMART" id="SM00826">
    <property type="entry name" value="PKS_DH"/>
    <property type="match status" value="2"/>
</dbReference>
<dbReference type="InterPro" id="IPR050091">
    <property type="entry name" value="PKS_NRPS_Biosynth_Enz"/>
</dbReference>
<evidence type="ECO:0000256" key="3">
    <source>
        <dbReference type="ARBA" id="ARBA00004496"/>
    </source>
</evidence>
<feature type="compositionally biased region" description="Basic residues" evidence="15">
    <location>
        <begin position="3928"/>
        <end position="3942"/>
    </location>
</feature>
<evidence type="ECO:0000259" key="17">
    <source>
        <dbReference type="PROSITE" id="PS52004"/>
    </source>
</evidence>
<proteinExistence type="inferred from homology"/>
<dbReference type="SUPFAM" id="SSF52777">
    <property type="entry name" value="CoA-dependent acyltransferases"/>
    <property type="match status" value="2"/>
</dbReference>
<dbReference type="Gene3D" id="3.30.559.30">
    <property type="entry name" value="Nonribosomal peptide synthetase, condensation domain"/>
    <property type="match status" value="1"/>
</dbReference>
<feature type="coiled-coil region" evidence="14">
    <location>
        <begin position="5971"/>
        <end position="6005"/>
    </location>
</feature>
<dbReference type="Pfam" id="PF13193">
    <property type="entry name" value="AMP-binding_C"/>
    <property type="match status" value="1"/>
</dbReference>
<dbReference type="InterPro" id="IPR014031">
    <property type="entry name" value="Ketoacyl_synth_C"/>
</dbReference>
<dbReference type="PROSITE" id="PS52019">
    <property type="entry name" value="PKS_MFAS_DH"/>
    <property type="match status" value="2"/>
</dbReference>
<reference evidence="19 20" key="1">
    <citation type="submission" date="2018-03" db="EMBL/GenBank/DDBJ databases">
        <title>Brevisbacillus phylogenomics.</title>
        <authorList>
            <person name="Dunlap C."/>
        </authorList>
    </citation>
    <scope>NUCLEOTIDE SEQUENCE [LARGE SCALE GENOMIC DNA]</scope>
    <source>
        <strain evidence="19 20">NRRL B-41110</strain>
    </source>
</reference>
<keyword evidence="14" id="KW-0175">Coiled coil</keyword>
<dbReference type="Gene3D" id="2.30.38.10">
    <property type="entry name" value="Luciferase, Domain 3"/>
    <property type="match status" value="1"/>
</dbReference>
<evidence type="ECO:0000256" key="9">
    <source>
        <dbReference type="ARBA" id="ARBA00022679"/>
    </source>
</evidence>
<dbReference type="InterPro" id="IPR036736">
    <property type="entry name" value="ACP-like_sf"/>
</dbReference>
<dbReference type="InterPro" id="IPR049552">
    <property type="entry name" value="PKS_DH_N"/>
</dbReference>
<feature type="domain" description="Ketosynthase family 3 (KS3)" evidence="17">
    <location>
        <begin position="2330"/>
        <end position="2768"/>
    </location>
</feature>
<dbReference type="SUPFAM" id="SSF53901">
    <property type="entry name" value="Thiolase-like"/>
    <property type="match status" value="5"/>
</dbReference>
<dbReference type="Gene3D" id="3.40.50.720">
    <property type="entry name" value="NAD(P)-binding Rossmann-like Domain"/>
    <property type="match status" value="4"/>
</dbReference>
<feature type="active site" description="Proton acceptor; for dehydratase activity" evidence="13">
    <location>
        <position position="4615"/>
    </location>
</feature>
<comment type="subcellular location">
    <subcellularLocation>
        <location evidence="3">Cytoplasm</location>
    </subcellularLocation>
</comment>
<evidence type="ECO:0000259" key="18">
    <source>
        <dbReference type="PROSITE" id="PS52019"/>
    </source>
</evidence>
<dbReference type="SMART" id="SM00822">
    <property type="entry name" value="PKS_KR"/>
    <property type="match status" value="4"/>
</dbReference>
<feature type="domain" description="Ketosynthase family 3 (KS3)" evidence="17">
    <location>
        <begin position="1123"/>
        <end position="1552"/>
    </location>
</feature>
<protein>
    <submittedName>
        <fullName evidence="19">Non-ribosomal peptide synthetase</fullName>
    </submittedName>
</protein>
<dbReference type="SUPFAM" id="SSF47336">
    <property type="entry name" value="ACP-like"/>
    <property type="match status" value="6"/>
</dbReference>
<evidence type="ECO:0000256" key="14">
    <source>
        <dbReference type="SAM" id="Coils"/>
    </source>
</evidence>
<dbReference type="InterPro" id="IPR010071">
    <property type="entry name" value="AA_adenyl_dom"/>
</dbReference>
<comment type="pathway">
    <text evidence="4">Antibiotic biosynthesis; bacillaene biosynthesis.</text>
</comment>
<dbReference type="Pfam" id="PF21089">
    <property type="entry name" value="PKS_DH_N"/>
    <property type="match status" value="2"/>
</dbReference>
<evidence type="ECO:0000256" key="13">
    <source>
        <dbReference type="PROSITE-ProRule" id="PRU01363"/>
    </source>
</evidence>
<dbReference type="PROSITE" id="PS00012">
    <property type="entry name" value="PHOSPHOPANTETHEINE"/>
    <property type="match status" value="3"/>
</dbReference>
<evidence type="ECO:0000256" key="5">
    <source>
        <dbReference type="ARBA" id="ARBA00006432"/>
    </source>
</evidence>
<dbReference type="InterPro" id="IPR018201">
    <property type="entry name" value="Ketoacyl_synth_AS"/>
</dbReference>
<feature type="region of interest" description="C-terminal hotdog fold" evidence="13">
    <location>
        <begin position="4726"/>
        <end position="4882"/>
    </location>
</feature>
<keyword evidence="6" id="KW-0596">Phosphopantetheine</keyword>
<keyword evidence="12" id="KW-0511">Multifunctional enzyme</keyword>
<evidence type="ECO:0000256" key="4">
    <source>
        <dbReference type="ARBA" id="ARBA00004789"/>
    </source>
</evidence>
<dbReference type="Gene3D" id="1.10.1200.10">
    <property type="entry name" value="ACP-like"/>
    <property type="match status" value="6"/>
</dbReference>
<dbReference type="InterPro" id="IPR036291">
    <property type="entry name" value="NAD(P)-bd_dom_sf"/>
</dbReference>
<dbReference type="Gene3D" id="1.10.1240.100">
    <property type="match status" value="4"/>
</dbReference>
<dbReference type="InterPro" id="IPR045851">
    <property type="entry name" value="AMP-bd_C_sf"/>
</dbReference>
<comment type="caution">
    <text evidence="19">The sequence shown here is derived from an EMBL/GenBank/DDBJ whole genome shotgun (WGS) entry which is preliminary data.</text>
</comment>
<dbReference type="InterPro" id="IPR016039">
    <property type="entry name" value="Thiolase-like"/>
</dbReference>
<keyword evidence="20" id="KW-1185">Reference proteome</keyword>
<dbReference type="CDD" id="cd20484">
    <property type="entry name" value="C_PKS-NRPS_PksJ-like"/>
    <property type="match status" value="1"/>
</dbReference>
<comment type="cofactor">
    <cofactor evidence="1">
        <name>pantetheine 4'-phosphate</name>
        <dbReference type="ChEBI" id="CHEBI:47942"/>
    </cofactor>
</comment>
<dbReference type="PROSITE" id="PS00606">
    <property type="entry name" value="KS3_1"/>
    <property type="match status" value="1"/>
</dbReference>
<dbReference type="InterPro" id="IPR009081">
    <property type="entry name" value="PP-bd_ACP"/>
</dbReference>
<feature type="active site" description="Proton donor; for dehydratase activity" evidence="13">
    <location>
        <position position="3164"/>
    </location>
</feature>
<keyword evidence="8" id="KW-0597">Phosphoprotein</keyword>
<evidence type="ECO:0000256" key="11">
    <source>
        <dbReference type="ARBA" id="ARBA00023194"/>
    </source>
</evidence>
<dbReference type="Proteomes" id="UP000241645">
    <property type="component" value="Unassembled WGS sequence"/>
</dbReference>
<dbReference type="SMART" id="SM00825">
    <property type="entry name" value="PKS_KS"/>
    <property type="match status" value="5"/>
</dbReference>
<evidence type="ECO:0000256" key="2">
    <source>
        <dbReference type="ARBA" id="ARBA00003299"/>
    </source>
</evidence>
<feature type="domain" description="PKS/mFAS DH" evidence="18">
    <location>
        <begin position="4586"/>
        <end position="4882"/>
    </location>
</feature>
<dbReference type="RefSeq" id="WP_106833642.1">
    <property type="nucleotide sequence ID" value="NZ_JARMEW010000004.1"/>
</dbReference>
<dbReference type="PROSITE" id="PS52004">
    <property type="entry name" value="KS3_2"/>
    <property type="match status" value="5"/>
</dbReference>
<feature type="domain" description="Ketosynthase family 3 (KS3)" evidence="17">
    <location>
        <begin position="3957"/>
        <end position="4392"/>
    </location>
</feature>
<evidence type="ECO:0000256" key="10">
    <source>
        <dbReference type="ARBA" id="ARBA00022737"/>
    </source>
</evidence>
<feature type="region of interest" description="C-terminal hotdog fold" evidence="13">
    <location>
        <begin position="3102"/>
        <end position="3252"/>
    </location>
</feature>
<feature type="region of interest" description="N-terminal hotdog fold" evidence="13">
    <location>
        <begin position="4586"/>
        <end position="4712"/>
    </location>
</feature>
<keyword evidence="11" id="KW-0045">Antibiotic biosynthesis</keyword>
<name>A0ABX5FUC8_9BACL</name>
<dbReference type="SUPFAM" id="SSF56801">
    <property type="entry name" value="Acetyl-CoA synthetase-like"/>
    <property type="match status" value="1"/>
</dbReference>
<dbReference type="PROSITE" id="PS00455">
    <property type="entry name" value="AMP_BINDING"/>
    <property type="match status" value="1"/>
</dbReference>
<dbReference type="InterPro" id="IPR014030">
    <property type="entry name" value="Ketoacyl_synth_N"/>
</dbReference>
<evidence type="ECO:0000313" key="20">
    <source>
        <dbReference type="Proteomes" id="UP000241645"/>
    </source>
</evidence>
<dbReference type="InterPro" id="IPR042104">
    <property type="entry name" value="PKS_dehydratase_sf"/>
</dbReference>
<feature type="coiled-coil region" evidence="14">
    <location>
        <begin position="2793"/>
        <end position="2851"/>
    </location>
</feature>
<evidence type="ECO:0000256" key="1">
    <source>
        <dbReference type="ARBA" id="ARBA00001957"/>
    </source>
</evidence>
<dbReference type="Pfam" id="PF14765">
    <property type="entry name" value="PS-DH"/>
    <property type="match status" value="2"/>
</dbReference>
<dbReference type="InterPro" id="IPR023213">
    <property type="entry name" value="CAT-like_dom_sf"/>
</dbReference>
<feature type="domain" description="Carrier" evidence="16">
    <location>
        <begin position="6590"/>
        <end position="6667"/>
    </location>
</feature>
<feature type="domain" description="PKS/mFAS DH" evidence="18">
    <location>
        <begin position="2962"/>
        <end position="3252"/>
    </location>
</feature>
<feature type="compositionally biased region" description="Polar residues" evidence="15">
    <location>
        <begin position="6689"/>
        <end position="6706"/>
    </location>
</feature>
<keyword evidence="9" id="KW-0808">Transferase</keyword>
<dbReference type="Gene3D" id="3.40.47.10">
    <property type="match status" value="5"/>
</dbReference>
<dbReference type="Gene3D" id="3.30.559.10">
    <property type="entry name" value="Chloramphenicol acetyltransferase-like domain"/>
    <property type="match status" value="1"/>
</dbReference>
<dbReference type="Pfam" id="PF00550">
    <property type="entry name" value="PP-binding"/>
    <property type="match status" value="6"/>
</dbReference>
<dbReference type="Gene3D" id="3.30.300.30">
    <property type="match status" value="1"/>
</dbReference>
<dbReference type="CDD" id="cd08953">
    <property type="entry name" value="KR_2_SDR_x"/>
    <property type="match status" value="4"/>
</dbReference>
<dbReference type="InterPro" id="IPR006162">
    <property type="entry name" value="Ppantetheine_attach_site"/>
</dbReference>
<dbReference type="CDD" id="cd00833">
    <property type="entry name" value="PKS"/>
    <property type="match status" value="5"/>
</dbReference>
<dbReference type="InterPro" id="IPR020845">
    <property type="entry name" value="AMP-binding_CS"/>
</dbReference>
<feature type="region of interest" description="Disordered" evidence="15">
    <location>
        <begin position="3918"/>
        <end position="3947"/>
    </location>
</feature>
<dbReference type="Pfam" id="PF22336">
    <property type="entry name" value="RhiE-like_linker"/>
    <property type="match status" value="4"/>
</dbReference>
<dbReference type="InterPro" id="IPR054514">
    <property type="entry name" value="RhiE-like_linker"/>
</dbReference>
<dbReference type="InterPro" id="IPR057326">
    <property type="entry name" value="KR_dom"/>
</dbReference>
<evidence type="ECO:0000313" key="19">
    <source>
        <dbReference type="EMBL" id="PSK12934.1"/>
    </source>
</evidence>
<evidence type="ECO:0000256" key="8">
    <source>
        <dbReference type="ARBA" id="ARBA00022553"/>
    </source>
</evidence>
<feature type="active site" description="Proton acceptor; for dehydratase activity" evidence="13">
    <location>
        <position position="2991"/>
    </location>
</feature>
<feature type="region of interest" description="N-terminal hotdog fold" evidence="13">
    <location>
        <begin position="2962"/>
        <end position="3088"/>
    </location>
</feature>
<evidence type="ECO:0000256" key="7">
    <source>
        <dbReference type="ARBA" id="ARBA00022490"/>
    </source>
</evidence>
<dbReference type="GeneID" id="95749821"/>
<dbReference type="InterPro" id="IPR049900">
    <property type="entry name" value="PKS_mFAS_DH"/>
</dbReference>
<feature type="domain" description="Carrier" evidence="16">
    <location>
        <begin position="5335"/>
        <end position="5411"/>
    </location>
</feature>
<dbReference type="NCBIfam" id="TIGR01733">
    <property type="entry name" value="AA-adenyl-dom"/>
    <property type="match status" value="1"/>
</dbReference>
<dbReference type="InterPro" id="IPR000873">
    <property type="entry name" value="AMP-dep_synth/lig_dom"/>
</dbReference>
<evidence type="ECO:0000256" key="12">
    <source>
        <dbReference type="ARBA" id="ARBA00023268"/>
    </source>
</evidence>
<evidence type="ECO:0000256" key="15">
    <source>
        <dbReference type="SAM" id="MobiDB-lite"/>
    </source>
</evidence>
<dbReference type="Pfam" id="PF00668">
    <property type="entry name" value="Condensation"/>
    <property type="match status" value="1"/>
</dbReference>
<dbReference type="InterPro" id="IPR020806">
    <property type="entry name" value="PKS_PP-bd"/>
</dbReference>
<dbReference type="PANTHER" id="PTHR43775:SF37">
    <property type="entry name" value="SI:DKEY-61P9.11"/>
    <property type="match status" value="1"/>
</dbReference>
<dbReference type="Gene3D" id="3.40.50.980">
    <property type="match status" value="2"/>
</dbReference>
<dbReference type="InterPro" id="IPR013968">
    <property type="entry name" value="PKS_KR"/>
</dbReference>
<keyword evidence="10" id="KW-0677">Repeat</keyword>
<dbReference type="EMBL" id="PXZO01000009">
    <property type="protein sequence ID" value="PSK12934.1"/>
    <property type="molecule type" value="Genomic_DNA"/>
</dbReference>
<gene>
    <name evidence="19" type="ORF">C7R92_06680</name>
</gene>
<feature type="domain" description="Carrier" evidence="16">
    <location>
        <begin position="3819"/>
        <end position="3895"/>
    </location>
</feature>
<sequence length="7174" mass="796843">MMRREILMAYKEGKLSAAEVQEKLLELENPSFTSPLSVGQQGLWMLQKMSPTMSAYNVPLCFCILQKWDVALFKQACHLVFKQHPILQSSIMEKNGVPYLLQRLEQSLPIEQEDISSLTSQDVLSHLRQKVKEPFSLEKGSLLRIHLLSRSEEEHFVLITIHHMIFDGHSSLLLLQALVHTYIELVEGKQPKVTPNSTSYADFVKWEQDMMASGEGREHRSYWLEQLSGTLPQLELPADRPRSAAPSFEGQVFTHVFSRELSQQVKKLSKHYRMNASVLLLGIFKALLYRYTGQTDVIVGMPTMGRPEERFDSLIGYFVNMIPIRSQVTGEKSFSQFIRELQLTLIDGMDHAVYPFPTMVREANIPRLHGNSPVFDIIFTYQNFLQSQNLQRFYDECQNKLAIELMEGVHQEGEYEFELEVFEQEAEFVLNLKYNPHVFDQATIQRMAEHYHNIANEVIQNPDIALDEIRLISVEERNMLLAEWNATEAAFPQALCIHDLFEKRVQQTPDAVAVVYDNQSLTYRELDEQMTKLAIYLQAEGAGPEATVGICVERSLEMVIGIFGILKAGAAYVPLDPTYSTERLAYMVEDSKSRLVLTQARLLDKVFSAAGGNTKCIVLDRDWEEVEQTAQRQKTLNRVVNPTNLAYVIYTSGSTGKPKGVMVSHESIINTLFFLESRYPVMENDVYLLKTNYVFDVSLSELFGWFIGRGRLVILPPHGEKSPEMLAESIVKHRVTHINFVPAMLNVFVNGVGENQPFLQHCPLKYVMVAGEAFPKELVKKTVATFQKAKIENIYGPTEASIYAAWFSCSENELVSNNTPIGRPVANTQLYIVDRHMNPVPVGVPGELCIAGKGLARGYLNRPELTAEKFVDNPFTPGTKLYKTGDLTRWLPDGTIEYLGRIDHQVKIRGFRIELGEIESQLMAHPQIQSVVVLVKEEGDHKRLVAYYVPKAGANHELLEPSKLRDYLRMNLPEYMLPAFFVSMDKIPLTANGKVDRTELLNQKLVVTQAKKQSLPQSDIEQRNLKIWQDVLNVEGISTEDGFFDVGGDSILATMVVAKMTEEFQCDLNVTTLFKYVNIREISEYIATRKENESDEQADFVNPNQAMAYSEGQVEETYPAYYEDSIAIIGISCHFPGAKNHREFWENLRNGVESVRFFSDEEIDQLHLPDEYLQNPNFIPVQSTIEGKDHFDPGFFHLSARDAEFMDPQFRLLLTHSWKALEDAGYTPKQVPQTGVFMSASNSYYQALLPHFTKESPNVMKDPNEYVSWVLAQGGTIPTMISHKMGLKGPSFAVHSNCSSSLVGLHLAYRSLQAGESKVALVGGATIFPTTYTGYVYQAGLNFSSDGHCKTFDASADGMIGGEGVGLVVLKKASDAIKDGDHIYALMRGIRINNDGADKVGFYAPSIKGQAEVIQQVLDDTKVHPETVSYIEAHGTGTYLGDPIEFAALNEVYTKYTTNKQYCGLGSVKTNIGHLDTAAGLAGCIKVALSLYHNEIPPSLNYEKPNPNINLDQSPFYVVDTLKKWEDAPVPHRAALSSFGLGGTNAHAIFEQWKNGTETKRVSVSDDNNQHVYFVPLSAKNDDRVLAYAQQLVDFLSGNHEQVHIADLAYTLQVGREAMESRAIFIVKDTAELIQKLSDFLSGEEQAAGSFSGNVKQANHEVSLLKKNETNRELISKLFAEGKGEKAAELWSKGLDIEWEVLYKDAKPRRISLPTYPFAEESYGVPEMDTKTNMNVRTEAGPASVQISPISSATPTTETLLVQPCWNEQEISQKAGSPAFAEHLVILCEWAEEFRERIESEMNGVRCLVLQPQSQQESIAERFHAYTVQVFTEIQRILANKPKGKVLVQLVVPDKEEQQCFSALSGLLKTAQLENPKLIGQLIEVMVEVNPADLVQKLKQNSNDEKSKHIRYQDGKRWVSGWTEMNSSGQAEHVWKEDGVYLITGGAGGLGLIFAKEIAERTKGATVIITGRSSLDEDKKAKCKEWKALGANIQYRQADITQKQAVEDLFQSIKQEFGSLTGIIHGAGVIRDSFIIRKTTDELEQVLAPKVSGLVHLDEASKDMALDFFILFSSGVGCFGNAGQADYAAANAFMDQYAKYRRGLMKAGERQGQTLSINWPLWKDGGMRVDEATEKIMEARGMVAMPTASGIQALYQGVASGSVQMLVIEGNLPTLKEHLLGNPVVSQLDSTPMQDAKLSVDAGVLKDKTLYQLKVMFGQETRHGAGKIAVDEPFETYGIDSIMVIQLNKKLGDIFSELSKTILYEYQTLNTLADYLVADHHQECMKWTGLDRQGAVNHGTPAPRAHNERDTANHELTGSVAVQSGNQIAREPIAIIGMSGRYPKARSLNEYWENLKSGKDCITEIPEERWSLDGFFEPDPDKAVAEGKSYGKWGGFVDGFADFDPLFFNMSPWEAMHFDPQERLFMESCWEVLEDAGYTRQLLAEKHNRRVGVFGGITKTGYSLYGPDLWKQGELIYPHTSFSSLTNRVSYFLNLQGPSMPIDTMCSASLTAIHEACEHLYNGDCELAIAGGVNLYLHPSSYVFLSALHMLSVDGQCKSFGQGGNGFVPGEGVGTVLLKPLSKAMADGDHIYGLIRGTSVNHGGKTNGYTVPNPTAQGELIRQALDKAGVHAKTVSYIEAHGTGTELGDPIEITGLIQAFRKDTQDTRYCAIGSVKSNIGHLEAAAGIAGVAKILLQMKHQQLVPSLHAQELNPNIPFSKTPFVVQQDLAEWKRPIMEVDGERREFPRIAGISSFGAGGSNAHVVIEEYIPQVKERPSITISPQNPAIIVLSAKNKERLVEQAQRLLASIEEQSFTDVDLADIAYTLQVGREAMEERLALMTSSLTELVEKLRSFLAGNESIVDLYRGQVKRGKETADIFAGDEELQEAIEKWMQRKKFSKLLDFWVKGLHFDWNKLYDDEKPRRISLPAYPFAREHYWLPEPKTQPSTNTKGTRGLTASLHPLLHQNTSDLSEQRFSSTFDGQEFFLSDHVVKGKRILPGVAYLEMARAATELAAGVLEEEQFTIELKNVGWAQPIVVEDKPVQVHIGIYPGDNGDLRYEIYSEPKNEQAESVVHSQGSMVFAAITAAPTHNLDGIKAQCSYRTLHASECYEAFQTMGLVYGQAQQGIEQVYVGEGQVLAKLAMPTKVAETQGEYVLHPSMLDSALQSSIGLLLGTGDTAILKPLLPFALEKLSIFSQTTSQMWVWIRQADGSRTGDKVQKVDIDLCDDQGTVCVRMQGFSARVLEGEVETVDSKGKLGTLLVHPEWKEQAVVSNAEAADYTQRVVMMVEPDRVSWNNLQAYLNGVRCIPLRSSQEGISERFIDYTTQVFEEIQEIFKQKVRGKVLVQLVVPLRAEQPFFTAFSGLLKTAKLENPNLIGQVIEVESGDSEFEIVEKIKENVRRPLDVQIRYQSGKRYVSEWVELDAPQEASIPWKDGGVYLITGGAGGLGYLFANEIVQKVQHANLILTGRSPLDEEKQGKLQTWRRSGARVEYRQVDVTHKQEMAELIRTIQQDYGRLHGIIHSAGVLRDSYILKKNRKEVQSVLGPKVTGLINLDEATKEVELDFLVLFSSVAGSLGNIGQADYACANAFMDRFAHYRNGLVVLQQRHGQTLSMNWPLWKEGGMQADVEAGDMLKQSMGVVAMQTSTGIEAMYQGLASGKAQVMVMEGDLAKLKQTLLLQTPVSSSQSKHALARSEASVTVDTSSLLQKVELALMHIVSELLQVQPIDIDVKVELSELGFNQVLLTEFANKLNQHYHIGLIPTVFVECPTLQQLASYLLEEFEEMLVKQMQPVVSIKPTKVEPNEKQTITTVEPNVLQEKATHFVKKEFAEVLQLPVNRIEEDVAMETYGIDSILSMKLTNQLEKSFGSLPKTLFFEYQTIQELIGYFLDTYRDKFMEILGLTEQQETVVIQETASVTKEENTSKRQRNSHRGRSRKGSRFITTQKETQPAKGALDIAIIGVSGRYPKARNTQEFWNNLRDGKDCITEIPKERWNHSLYFDEDKNKRGKTYSKWGGFIDGVDQFDPLFFNISPLEAEIMDPQERLFLECVYETLEDAGYTRESLGSSQGFGLGGNVGVYVGIMYEEYQLYGAQETMMGRPMALGGSFSSVANRVSYFFHFHGPSVAVDTMCSSSLTGIHFACQSLQRGECEVAIAGGVNVSIHPNKYLMLGQGKFASSKGRCESFGLGGDGYVPGEGVGAVLLKPLAKAIADGDQIYGVIKGSAINHGGKTNGYTVPNPNAQASVIGRALKEAGIDPRTISYLEAHGTGTSLGDPIEIAGLTKAFQAYTTDKQFCSIGSAKSNIGHCESAAGIAGITKILLQLKHGQLAPSLHAEVLNPNIDFSTTPFVVQQELAEWKRPVIDGQEVPRRSGVSSFGAGGSNAHIVIEEFIPEYEQRPASQVSHTNPAIVLLSAKNERQLHEQAQRLLTVIQDQSISDLDVADIAYTLQIGREAMEERLAVMASSIQELQEKLTQFVDGQEGITDVFRGQVKGNKKTIAVFEADEDLKHAIDAWISKRKYAKLLDLWVSGGVVDWHKLYGEKKPRRISMPTYPFARERYWIPQMDTPFVSEVAAVSEGTLFLHPLLQKNTSELLEQRYSSTFRGQEFFLADHVVNGQQLLPGVAYLEMAREAMDQSAGALRAGQNGLTLKNMVWAKPIAVDDQPVDVHIGLQLEDSGEIGYRIYSEHTGKEAEEIVHSQGSAVFHTVAETPTLDLAMLQAACSHGILSGSQCYDGYKAMGIHYGPALQGIEQVYKGTEQVLAKLSLPFAVLGTEEQFVLHPSMMDSALQAAIGLFMEADDRGFSHQPNSLKPILPFALDELEIFSPCTTKMWVYIRYSDGSNASDPVQKLDIDLCDEQGNVCARMKRFSSRKLDGKVEDFETTGAQEMLMVHPCWKEQAGVQETETPTYAQHIVMMAEGFESSLASIAAQMDEVRLIPLQSQQDGIADKFETYASQVFLEIQSIFQQKILGKVLLQVVVPDEAEQSYVSGLSGLLKTAQQENPNVVGQFMEINPGEHAAVIVNKLQENACHPMDDRIRYQAGNRYVLGWCETKLLHDEVTIPWRDQGTYLITGGAGGLGLIFAREIANQAKQATLILTGRSPLLEDKQAMLHDLQRSGASVIYRQVDVTDKQEVVQLIQSIQQEFGGLHGIIHSAGVVRDNFILKKTTEEWNQVVAPKVAGLTNLDEASKEQPLDFFVLFSSIAGSIGNVGQADYACANAFMDGYAKYRNERVQAKQRQGQTVSINWPLWKEGGMQVDEAVEEMVKQRVGMIALQTATGIRAFYEAVASRKDQVMVMEGDLQRLHAAVVGRPKTTEQDVKASTVIQPTSHHLPKEKAIYYFKKLVSSVIKLPIDRIEADALLEKYGIDSIMVMQLTNELEKTFGSLSKTLFFEYQTIEEIAKYFLASHREQMMSIFGMDEKEAPTASPVKKSSVAPAMVAATAKPIINNRRSRGNALIEMARETKPANDALDIAIIGVSGRYPKAGNMNEFWRNLRDGKDCVTEIPEERWDHSLFFDADKKKQGKTYSKWGGFLDGVDQFDPLFFNITPREAEIMDPQERLFLECVYETLEDAGYTRESLGSTPGMGLGGNVGVYVGVMYEEYQLYGAQEMMLGRPMALAGSPASIANRVSYFCNFHGPSMAVDTMCSSSLTTIHLACQSLQQGECEAAIAGGVNVSIHPNKYLMLGQGKFASSKGRCESFGIGGDGYVPGEGVGAVLLKPLAKAIADGDQIYGVIKGTAVNHGGKTNGYNVPSPNAQARVIGRAFQKAGIDPRTISYLEAHGTGTSLGDPIEITGLTKAFETHTNDKQFCAIGSAKSNIGHCESAAGIAGVTKVLLQLRNGQLAPSLHAEVLNPNIDFSLTPFVVQQELAEWKRPVIDGREVPRRAGVSSFGAGGSNAHVVIEEYLPKMQEQPTVRVSPQNPALIVLSAKNEEQLHQRVQRLLGAIAEQGLSDVDLAEMAYTLQVGREAMEERLAVIAGSMMELEEKLKQFIGRQKDIEDLYHGQVKRHKETLAIFAADDDMPQMIDSWMNKGKYGKLLDVWVKGLNLDWSSLYGERKPRRISLPTYPFSREAYWVPGGYSSFTGATSLSTYEQHPVHPDMRIVKKQWKACPVMPTKVAHRTICIFTTDETKHLAIQLSNHFAKSEIMELNELESRFHQDGMEWKNYDGIVDLIGCGHQQQTDTLAWIPWLQQLIENGHKEGLKLLGVTKGLESFQNDSVNLAGASRVGLYRMLQSEYKHLQSRHVDLDPLADGEELAQQIVAEFLIDDQETEVCYRSGERYSAYLQEEMVSESQEPALVFPENHVLLITGGTRGLGYLCAKHFVEGYGVKKLVLTGRESLPPREQWGAYQQQSNSVAKKIQAIQALEAQGVQVRVLSVSLTDEEAWQQHLQDLKQTMGPIGGVIHCAGFSDDQNPAFIRKSTEGIQQVLQPKVAGLHTVFHNCKDEPLQFFVLFSSVSAIIPSLASGQSDYALANAYMDYFAEVHADSCPIMSIQWPSWKETGIGAVTTKAYQQTGLEHITDEQGLRLLDHILLKKMGPVVFPAVINQELWEPHQLMRHKKQEASAVSLSSRRPTAGKPTQSVVDLVKTAQTRLIDLFAKELKIEPARLEIDKEFPNYGIDSVLLAQVMNEISKWLGKELDPTILYEYPTIETLAEWLSSNHGASITDDQTLTSPEWNDDPKSQPVQSETVKSQRVGSQATPYREANPSDIAVVGLSCRFPGARNVEEYWNLLAEGRSAIGVVPKERWGYENSYHAGLLDNITAFDPSFFLIAKEDAKAMDPQALLVLEESLHLWHQAGYTTKDIKGKSVGVYIGARSNHRPSEDRLHQTQNPIMTVGQNYLATNISQYFDLRGPSMVIDTACSSALVGMNMAIHSLRSGEIEAAIVGGVNVLSGDEAHRMFHQRGILSQEPAFHIFDKRAGGLVLGEGVGMVLLKTVEQALADGDEIHAVIKGVAVNNDGRTAGPATPNLQAQKEVMQLALTKAGVGPEQISYIEANGSGSEVTDLLELKAIQSVYRSSHTAACGLGSIKPNIGHPLCAEGIASLIKVVLMLKNQQLVPFLSGQEPMTHFHMESTPFYFQRQLSEWNDSHRIAAMNCFADGGTNANVVLQSWEEAVSRPNKRQSIAPPTLNRFDVYREEAGRSTKTLTYLSQKPNHTTSIWKRQIVEG</sequence>
<dbReference type="InterPro" id="IPR001242">
    <property type="entry name" value="Condensation_dom"/>
</dbReference>
<dbReference type="InterPro" id="IPR020841">
    <property type="entry name" value="PKS_Beta-ketoAc_synthase_dom"/>
</dbReference>
<feature type="domain" description="Ketosynthase family 3 (KS3)" evidence="17">
    <location>
        <begin position="5473"/>
        <end position="5908"/>
    </location>
</feature>
<feature type="domain" description="Carrier" evidence="16">
    <location>
        <begin position="3708"/>
        <end position="3785"/>
    </location>
</feature>
<accession>A0ABX5FUC8</accession>
<feature type="domain" description="Carrier" evidence="16">
    <location>
        <begin position="1015"/>
        <end position="1090"/>
    </location>
</feature>
<dbReference type="InterPro" id="IPR025110">
    <property type="entry name" value="AMP-bd_C"/>
</dbReference>
<feature type="domain" description="Ketosynthase family 3 (KS3)" evidence="17">
    <location>
        <begin position="6713"/>
        <end position="7117"/>
    </location>
</feature>
<dbReference type="CDD" id="cd05930">
    <property type="entry name" value="A_NRPS"/>
    <property type="match status" value="1"/>
</dbReference>
<dbReference type="PANTHER" id="PTHR43775">
    <property type="entry name" value="FATTY ACID SYNTHASE"/>
    <property type="match status" value="1"/>
</dbReference>
<comment type="function">
    <text evidence="2">Involved in some intermediate steps for the synthesis of the antibiotic polyketide bacillaene which is involved in secondary metabolism.</text>
</comment>
<dbReference type="Pfam" id="PF02801">
    <property type="entry name" value="Ketoacyl-synt_C"/>
    <property type="match status" value="5"/>
</dbReference>
<organism evidence="19 20">
    <name type="scientific">Brevibacillus porteri</name>
    <dbReference type="NCBI Taxonomy" id="2126350"/>
    <lineage>
        <taxon>Bacteria</taxon>
        <taxon>Bacillati</taxon>
        <taxon>Bacillota</taxon>
        <taxon>Bacilli</taxon>
        <taxon>Bacillales</taxon>
        <taxon>Paenibacillaceae</taxon>
        <taxon>Brevibacillus</taxon>
    </lineage>
</organism>
<dbReference type="PROSITE" id="PS50075">
    <property type="entry name" value="CARRIER"/>
    <property type="match status" value="5"/>
</dbReference>
<feature type="region of interest" description="Disordered" evidence="15">
    <location>
        <begin position="6673"/>
        <end position="6708"/>
    </location>
</feature>
<dbReference type="SMART" id="SM00823">
    <property type="entry name" value="PKS_PP"/>
    <property type="match status" value="6"/>
</dbReference>
<dbReference type="Pfam" id="PF00501">
    <property type="entry name" value="AMP-binding"/>
    <property type="match status" value="1"/>
</dbReference>
<dbReference type="InterPro" id="IPR020807">
    <property type="entry name" value="PKS_DH"/>
</dbReference>
<keyword evidence="7" id="KW-0963">Cytoplasm</keyword>
<dbReference type="SUPFAM" id="SSF51735">
    <property type="entry name" value="NAD(P)-binding Rossmann-fold domains"/>
    <property type="match status" value="5"/>
</dbReference>
<dbReference type="Pfam" id="PF08659">
    <property type="entry name" value="KR"/>
    <property type="match status" value="4"/>
</dbReference>
<evidence type="ECO:0000259" key="16">
    <source>
        <dbReference type="PROSITE" id="PS50075"/>
    </source>
</evidence>
<feature type="active site" description="Proton donor; for dehydratase activity" evidence="13">
    <location>
        <position position="4788"/>
    </location>
</feature>
<comment type="similarity">
    <text evidence="5">Belongs to the ATP-dependent AMP-binding enzyme family.</text>
</comment>